<dbReference type="Gene3D" id="1.10.10.10">
    <property type="entry name" value="Winged helix-like DNA-binding domain superfamily/Winged helix DNA-binding domain"/>
    <property type="match status" value="1"/>
</dbReference>
<dbReference type="EMBL" id="JAARLZ010000007">
    <property type="protein sequence ID" value="NII07543.1"/>
    <property type="molecule type" value="Genomic_DNA"/>
</dbReference>
<dbReference type="Proteomes" id="UP000490980">
    <property type="component" value="Unassembled WGS sequence"/>
</dbReference>
<dbReference type="Pfam" id="PF12840">
    <property type="entry name" value="HTH_20"/>
    <property type="match status" value="1"/>
</dbReference>
<dbReference type="SUPFAM" id="SSF46785">
    <property type="entry name" value="Winged helix' DNA-binding domain"/>
    <property type="match status" value="1"/>
</dbReference>
<feature type="domain" description="HTH arsR-type" evidence="1">
    <location>
        <begin position="18"/>
        <end position="124"/>
    </location>
</feature>
<dbReference type="CDD" id="cd00090">
    <property type="entry name" value="HTH_ARSR"/>
    <property type="match status" value="1"/>
</dbReference>
<name>A0A7X5UBR4_9GAMM</name>
<dbReference type="AlphaFoldDB" id="A0A7X5UBR4"/>
<organism evidence="2 3">
    <name type="scientific">Luteibacter anthropi</name>
    <dbReference type="NCBI Taxonomy" id="564369"/>
    <lineage>
        <taxon>Bacteria</taxon>
        <taxon>Pseudomonadati</taxon>
        <taxon>Pseudomonadota</taxon>
        <taxon>Gammaproteobacteria</taxon>
        <taxon>Lysobacterales</taxon>
        <taxon>Rhodanobacteraceae</taxon>
        <taxon>Luteibacter</taxon>
    </lineage>
</organism>
<gene>
    <name evidence="2" type="ORF">HBF25_14250</name>
</gene>
<dbReference type="InterPro" id="IPR036388">
    <property type="entry name" value="WH-like_DNA-bd_sf"/>
</dbReference>
<dbReference type="RefSeq" id="WP_166949501.1">
    <property type="nucleotide sequence ID" value="NZ_JAARLZ010000007.1"/>
</dbReference>
<dbReference type="GO" id="GO:0003700">
    <property type="term" value="F:DNA-binding transcription factor activity"/>
    <property type="evidence" value="ECO:0007669"/>
    <property type="project" value="InterPro"/>
</dbReference>
<evidence type="ECO:0000259" key="1">
    <source>
        <dbReference type="SMART" id="SM00418"/>
    </source>
</evidence>
<proteinExistence type="predicted"/>
<dbReference type="InterPro" id="IPR001845">
    <property type="entry name" value="HTH_ArsR_DNA-bd_dom"/>
</dbReference>
<protein>
    <submittedName>
        <fullName evidence="2">Helix-turn-helix transcriptional regulator</fullName>
    </submittedName>
</protein>
<reference evidence="2 3" key="1">
    <citation type="submission" date="2020-03" db="EMBL/GenBank/DDBJ databases">
        <authorList>
            <person name="Lai Q."/>
        </authorList>
    </citation>
    <scope>NUCLEOTIDE SEQUENCE [LARGE SCALE GENOMIC DNA]</scope>
    <source>
        <strain evidence="2 3">CCUG 25036</strain>
    </source>
</reference>
<comment type="caution">
    <text evidence="2">The sequence shown here is derived from an EMBL/GenBank/DDBJ whole genome shotgun (WGS) entry which is preliminary data.</text>
</comment>
<evidence type="ECO:0000313" key="3">
    <source>
        <dbReference type="Proteomes" id="UP000490980"/>
    </source>
</evidence>
<dbReference type="InterPro" id="IPR011991">
    <property type="entry name" value="ArsR-like_HTH"/>
</dbReference>
<sequence>MSKSPTSPQTTLKLTAAQLGTLASSTRLAIIQRLDVDGEASAREIAGRLGRPVTALYHHLDQLEKSGLIRVVELRSTGRRPEAVYAAASRQMSSADAVRTRSGRKNLIKVASSALAASLRAFAAVASQAATRFEGPQRNCAVRHLTFRADDARLARINGLISELEEAALHAGEGGQNMLLTVLLAEVPGKRKG</sequence>
<keyword evidence="3" id="KW-1185">Reference proteome</keyword>
<dbReference type="InterPro" id="IPR036390">
    <property type="entry name" value="WH_DNA-bd_sf"/>
</dbReference>
<evidence type="ECO:0000313" key="2">
    <source>
        <dbReference type="EMBL" id="NII07543.1"/>
    </source>
</evidence>
<dbReference type="SMART" id="SM00418">
    <property type="entry name" value="HTH_ARSR"/>
    <property type="match status" value="1"/>
</dbReference>
<accession>A0A7X5UBR4</accession>